<evidence type="ECO:0000256" key="1">
    <source>
        <dbReference type="ARBA" id="ARBA00022691"/>
    </source>
</evidence>
<evidence type="ECO:0000256" key="2">
    <source>
        <dbReference type="PROSITE-ProRule" id="PRU00339"/>
    </source>
</evidence>
<comment type="caution">
    <text evidence="4">The sequence shown here is derived from an EMBL/GenBank/DDBJ whole genome shotgun (WGS) entry which is preliminary data.</text>
</comment>
<accession>A0AAW1JH57</accession>
<dbReference type="GO" id="GO:0016274">
    <property type="term" value="F:protein-arginine N-methyltransferase activity"/>
    <property type="evidence" value="ECO:0007669"/>
    <property type="project" value="InterPro"/>
</dbReference>
<organism evidence="4 5">
    <name type="scientific">Popillia japonica</name>
    <name type="common">Japanese beetle</name>
    <dbReference type="NCBI Taxonomy" id="7064"/>
    <lineage>
        <taxon>Eukaryota</taxon>
        <taxon>Metazoa</taxon>
        <taxon>Ecdysozoa</taxon>
        <taxon>Arthropoda</taxon>
        <taxon>Hexapoda</taxon>
        <taxon>Insecta</taxon>
        <taxon>Pterygota</taxon>
        <taxon>Neoptera</taxon>
        <taxon>Endopterygota</taxon>
        <taxon>Coleoptera</taxon>
        <taxon>Polyphaga</taxon>
        <taxon>Scarabaeiformia</taxon>
        <taxon>Scarabaeidae</taxon>
        <taxon>Rutelinae</taxon>
        <taxon>Popillia</taxon>
    </lineage>
</organism>
<dbReference type="InterPro" id="IPR011990">
    <property type="entry name" value="TPR-like_helical_dom_sf"/>
</dbReference>
<dbReference type="AlphaFoldDB" id="A0AAW1JH57"/>
<dbReference type="Gene3D" id="3.40.50.150">
    <property type="entry name" value="Vaccinia Virus protein VP39"/>
    <property type="match status" value="1"/>
</dbReference>
<keyword evidence="3" id="KW-0808">Transferase</keyword>
<dbReference type="GO" id="GO:0005634">
    <property type="term" value="C:nucleus"/>
    <property type="evidence" value="ECO:0007669"/>
    <property type="project" value="TreeGrafter"/>
</dbReference>
<sequence length="364" mass="41307">MDTNLSSLYLGQTGLNYFPLNVQILNNFGAHLIRIGEYEEAKKYLQSACNLAPNFLPAEKNLMTVKGQLIERWHFPMLNDYKRNMAYYKAILSYNTLNNAKVIDVGTGCGLLSLFASNNESLISIHAIEHSKIISSIANCVFEENNMTKVKLHRKHSGTMTTVDINGYANLLITEIFDVGLFGENILETLISAWENLLDQDAKIIPASATIYVTGIECTDILKKHNLINKLEDLKIQGICVTSNTDEPYESINLDTLKYRKLTETRKVLTVDFSNLNQLKELQFNPNYSIIESLKIVNTGYLTEFQFNPNYSIIESLKIVNTGYLTEFAIWFDVHLDDNNVITTNPQEEKAMIFISRFNANQGN</sequence>
<keyword evidence="2" id="KW-0802">TPR repeat</keyword>
<dbReference type="PROSITE" id="PS50005">
    <property type="entry name" value="TPR"/>
    <property type="match status" value="1"/>
</dbReference>
<dbReference type="InterPro" id="IPR025799">
    <property type="entry name" value="Arg_MeTrfase"/>
</dbReference>
<evidence type="ECO:0000256" key="3">
    <source>
        <dbReference type="PROSITE-ProRule" id="PRU01015"/>
    </source>
</evidence>
<dbReference type="SUPFAM" id="SSF53335">
    <property type="entry name" value="S-adenosyl-L-methionine-dependent methyltransferases"/>
    <property type="match status" value="1"/>
</dbReference>
<dbReference type="PANTHER" id="PTHR11006">
    <property type="entry name" value="PROTEIN ARGININE N-METHYLTRANSFERASE"/>
    <property type="match status" value="1"/>
</dbReference>
<keyword evidence="5" id="KW-1185">Reference proteome</keyword>
<feature type="repeat" description="TPR" evidence="2">
    <location>
        <begin position="22"/>
        <end position="55"/>
    </location>
</feature>
<dbReference type="SUPFAM" id="SSF48452">
    <property type="entry name" value="TPR-like"/>
    <property type="match status" value="1"/>
</dbReference>
<evidence type="ECO:0000313" key="5">
    <source>
        <dbReference type="Proteomes" id="UP001458880"/>
    </source>
</evidence>
<evidence type="ECO:0008006" key="6">
    <source>
        <dbReference type="Google" id="ProtNLM"/>
    </source>
</evidence>
<dbReference type="PROSITE" id="PS51678">
    <property type="entry name" value="SAM_MT_PRMT"/>
    <property type="match status" value="1"/>
</dbReference>
<evidence type="ECO:0000313" key="4">
    <source>
        <dbReference type="EMBL" id="KAK9702834.1"/>
    </source>
</evidence>
<dbReference type="PANTHER" id="PTHR11006:SF60">
    <property type="entry name" value="PROTEIN ARGININE N-METHYLTRANSFERASE 9"/>
    <property type="match status" value="1"/>
</dbReference>
<dbReference type="Proteomes" id="UP001458880">
    <property type="component" value="Unassembled WGS sequence"/>
</dbReference>
<reference evidence="4 5" key="1">
    <citation type="journal article" date="2024" name="BMC Genomics">
        <title>De novo assembly and annotation of Popillia japonica's genome with initial clues to its potential as an invasive pest.</title>
        <authorList>
            <person name="Cucini C."/>
            <person name="Boschi S."/>
            <person name="Funari R."/>
            <person name="Cardaioli E."/>
            <person name="Iannotti N."/>
            <person name="Marturano G."/>
            <person name="Paoli F."/>
            <person name="Bruttini M."/>
            <person name="Carapelli A."/>
            <person name="Frati F."/>
            <person name="Nardi F."/>
        </authorList>
    </citation>
    <scope>NUCLEOTIDE SEQUENCE [LARGE SCALE GENOMIC DNA]</scope>
    <source>
        <strain evidence="4">DMR45628</strain>
    </source>
</reference>
<keyword evidence="3" id="KW-0489">Methyltransferase</keyword>
<dbReference type="InterPro" id="IPR019734">
    <property type="entry name" value="TPR_rpt"/>
</dbReference>
<dbReference type="GO" id="GO:0042054">
    <property type="term" value="F:histone methyltransferase activity"/>
    <property type="evidence" value="ECO:0007669"/>
    <property type="project" value="TreeGrafter"/>
</dbReference>
<protein>
    <recommendedName>
        <fullName evidence="6">Protein arginine methyltransferase</fullName>
    </recommendedName>
</protein>
<dbReference type="Gene3D" id="1.25.40.10">
    <property type="entry name" value="Tetratricopeptide repeat domain"/>
    <property type="match status" value="1"/>
</dbReference>
<dbReference type="Gene3D" id="2.70.160.11">
    <property type="entry name" value="Hnrnp arginine n-methyltransferase1"/>
    <property type="match status" value="1"/>
</dbReference>
<gene>
    <name evidence="4" type="ORF">QE152_g29700</name>
</gene>
<dbReference type="EMBL" id="JASPKY010000382">
    <property type="protein sequence ID" value="KAK9702834.1"/>
    <property type="molecule type" value="Genomic_DNA"/>
</dbReference>
<keyword evidence="1 3" id="KW-0949">S-adenosyl-L-methionine</keyword>
<dbReference type="InterPro" id="IPR029063">
    <property type="entry name" value="SAM-dependent_MTases_sf"/>
</dbReference>
<proteinExistence type="predicted"/>
<dbReference type="GO" id="GO:0032259">
    <property type="term" value="P:methylation"/>
    <property type="evidence" value="ECO:0007669"/>
    <property type="project" value="UniProtKB-KW"/>
</dbReference>
<name>A0AAW1JH57_POPJA</name>